<comment type="caution">
    <text evidence="2">The sequence shown here is derived from an EMBL/GenBank/DDBJ whole genome shotgun (WGS) entry which is preliminary data.</text>
</comment>
<evidence type="ECO:0000313" key="2">
    <source>
        <dbReference type="EMBL" id="KAK4760902.1"/>
    </source>
</evidence>
<gene>
    <name evidence="2" type="ORF">SAY87_005795</name>
</gene>
<protein>
    <submittedName>
        <fullName evidence="2">Uncharacterized protein</fullName>
    </submittedName>
</protein>
<evidence type="ECO:0000256" key="1">
    <source>
        <dbReference type="SAM" id="MobiDB-lite"/>
    </source>
</evidence>
<dbReference type="AlphaFoldDB" id="A0AAN7K711"/>
<keyword evidence="3" id="KW-1185">Reference proteome</keyword>
<name>A0AAN7K711_9MYRT</name>
<accession>A0AAN7K711</accession>
<dbReference type="Proteomes" id="UP001345219">
    <property type="component" value="Chromosome 5"/>
</dbReference>
<sequence length="134" mass="15057">MEGYYCRLGCAPLQHQMSQCVPNGFNREVEGLTCDNRSNSRDVEAMVEVHEEEEEEAEPPRKRMKTTANNTEMVNETTVTNSVPLLQQGDSVSNDSNSNSNAGEDLQLQFNGDELLLMCEAVSEETLKYVFEDD</sequence>
<feature type="compositionally biased region" description="Low complexity" evidence="1">
    <location>
        <begin position="66"/>
        <end position="81"/>
    </location>
</feature>
<organism evidence="2 3">
    <name type="scientific">Trapa incisa</name>
    <dbReference type="NCBI Taxonomy" id="236973"/>
    <lineage>
        <taxon>Eukaryota</taxon>
        <taxon>Viridiplantae</taxon>
        <taxon>Streptophyta</taxon>
        <taxon>Embryophyta</taxon>
        <taxon>Tracheophyta</taxon>
        <taxon>Spermatophyta</taxon>
        <taxon>Magnoliopsida</taxon>
        <taxon>eudicotyledons</taxon>
        <taxon>Gunneridae</taxon>
        <taxon>Pentapetalae</taxon>
        <taxon>rosids</taxon>
        <taxon>malvids</taxon>
        <taxon>Myrtales</taxon>
        <taxon>Lythraceae</taxon>
        <taxon>Trapa</taxon>
    </lineage>
</organism>
<evidence type="ECO:0000313" key="3">
    <source>
        <dbReference type="Proteomes" id="UP001345219"/>
    </source>
</evidence>
<dbReference type="EMBL" id="JAXIOK010000010">
    <property type="protein sequence ID" value="KAK4760902.1"/>
    <property type="molecule type" value="Genomic_DNA"/>
</dbReference>
<feature type="compositionally biased region" description="Low complexity" evidence="1">
    <location>
        <begin position="90"/>
        <end position="101"/>
    </location>
</feature>
<reference evidence="2 3" key="1">
    <citation type="journal article" date="2023" name="Hortic Res">
        <title>Pangenome of water caltrop reveals structural variations and asymmetric subgenome divergence after allopolyploidization.</title>
        <authorList>
            <person name="Zhang X."/>
            <person name="Chen Y."/>
            <person name="Wang L."/>
            <person name="Yuan Y."/>
            <person name="Fang M."/>
            <person name="Shi L."/>
            <person name="Lu R."/>
            <person name="Comes H.P."/>
            <person name="Ma Y."/>
            <person name="Chen Y."/>
            <person name="Huang G."/>
            <person name="Zhou Y."/>
            <person name="Zheng Z."/>
            <person name="Qiu Y."/>
        </authorList>
    </citation>
    <scope>NUCLEOTIDE SEQUENCE [LARGE SCALE GENOMIC DNA]</scope>
    <source>
        <tissue evidence="2">Roots</tissue>
    </source>
</reference>
<feature type="region of interest" description="Disordered" evidence="1">
    <location>
        <begin position="49"/>
        <end position="105"/>
    </location>
</feature>
<proteinExistence type="predicted"/>